<gene>
    <name evidence="5" type="ORF">DGYR_LOCUS9382</name>
</gene>
<dbReference type="InterPro" id="IPR012331">
    <property type="entry name" value="Clathrin_H-chain_linker"/>
</dbReference>
<feature type="compositionally biased region" description="Polar residues" evidence="3">
    <location>
        <begin position="583"/>
        <end position="605"/>
    </location>
</feature>
<comment type="caution">
    <text evidence="5">The sequence shown here is derived from an EMBL/GenBank/DDBJ whole genome shotgun (WGS) entry which is preliminary data.</text>
</comment>
<evidence type="ECO:0000313" key="6">
    <source>
        <dbReference type="Proteomes" id="UP000549394"/>
    </source>
</evidence>
<feature type="compositionally biased region" description="Polar residues" evidence="3">
    <location>
        <begin position="1"/>
        <end position="16"/>
    </location>
</feature>
<evidence type="ECO:0000313" key="5">
    <source>
        <dbReference type="EMBL" id="CAD5121424.1"/>
    </source>
</evidence>
<accession>A0A7I8VZU3</accession>
<evidence type="ECO:0000256" key="1">
    <source>
        <dbReference type="ARBA" id="ARBA00023054"/>
    </source>
</evidence>
<feature type="domain" description="Translin-associated factor X-interacting protein 1 N-terminal" evidence="4">
    <location>
        <begin position="56"/>
        <end position="165"/>
    </location>
</feature>
<dbReference type="Gene3D" id="1.25.40.30">
    <property type="match status" value="1"/>
</dbReference>
<dbReference type="InterPro" id="IPR016024">
    <property type="entry name" value="ARM-type_fold"/>
</dbReference>
<sequence length="615" mass="70195">MSITDTTSYYRSVDTNTSTRPSSSSSSRSLSSVKHYVIPPIITCEKDRAFLKSIYSFIDDELKEVGEDDLEQRYIVHKAAFDQVIEYVTAYKPILTAIKSEYENCISAVKLGKEEAEYLTQQLKKKATEPSTVNNLVKRSKDLMTKIEKIENDNEKLKTKLEDVRRRRSIREQEDEKLRNPPPPEVKQERRNIPGLTPEEQVQEEVLLKKLRQVESDWEKLKEASALKFAPKNRQEELKAKLNRKVEKADELKEKKELARIKRHKLQVAVKAAEDYLKQPSPHQTIGETVSSALAKTSFEMKDDVAAEEDDPTKEREAERMLEYIDRFNELLDEGLYESAAYHAAISPKGILRIPETVDRLKEINEPKILMIFCEALCSTSPAYKQPVSGYLATVCVQTALKEKDMDALSHWVTQNQLDLSEADAELIEANCMCNSICTCRRMQLSHRIYTSLRLFDKAAVCLARISHVSLVVSFCKVRQLEVDSYIKIIKRLPNMDLVLEMLESNCVKLVDIFQALDEEKGHLLLKILRDKEILSELVWKDQTTSSNVWDPIVNNMGDIDLLSTVIVGDIMKAVRQKTFKSGENKSYTPSSSQDNTSVADSENSYLGDLESNCS</sequence>
<keyword evidence="1 2" id="KW-0175">Coiled coil</keyword>
<dbReference type="InterPro" id="IPR032755">
    <property type="entry name" value="TSNAXIP1_N"/>
</dbReference>
<feature type="region of interest" description="Disordered" evidence="3">
    <location>
        <begin position="168"/>
        <end position="194"/>
    </location>
</feature>
<dbReference type="AlphaFoldDB" id="A0A7I8VZU3"/>
<feature type="region of interest" description="Disordered" evidence="3">
    <location>
        <begin position="1"/>
        <end position="28"/>
    </location>
</feature>
<keyword evidence="6" id="KW-1185">Reference proteome</keyword>
<feature type="region of interest" description="Disordered" evidence="3">
    <location>
        <begin position="583"/>
        <end position="615"/>
    </location>
</feature>
<evidence type="ECO:0000259" key="4">
    <source>
        <dbReference type="Pfam" id="PF15739"/>
    </source>
</evidence>
<dbReference type="Pfam" id="PF15739">
    <property type="entry name" value="TSNAXIP1_N"/>
    <property type="match status" value="1"/>
</dbReference>
<dbReference type="SUPFAM" id="SSF48371">
    <property type="entry name" value="ARM repeat"/>
    <property type="match status" value="1"/>
</dbReference>
<evidence type="ECO:0000256" key="3">
    <source>
        <dbReference type="SAM" id="MobiDB-lite"/>
    </source>
</evidence>
<organism evidence="5 6">
    <name type="scientific">Dimorphilus gyrociliatus</name>
    <dbReference type="NCBI Taxonomy" id="2664684"/>
    <lineage>
        <taxon>Eukaryota</taxon>
        <taxon>Metazoa</taxon>
        <taxon>Spiralia</taxon>
        <taxon>Lophotrochozoa</taxon>
        <taxon>Annelida</taxon>
        <taxon>Polychaeta</taxon>
        <taxon>Polychaeta incertae sedis</taxon>
        <taxon>Dinophilidae</taxon>
        <taxon>Dimorphilus</taxon>
    </lineage>
</organism>
<name>A0A7I8VZU3_9ANNE</name>
<protein>
    <submittedName>
        <fullName evidence="5">DgyrCDS9940</fullName>
    </submittedName>
</protein>
<dbReference type="Pfam" id="PF13838">
    <property type="entry name" value="Clathrin_H_link"/>
    <property type="match status" value="1"/>
</dbReference>
<evidence type="ECO:0000256" key="2">
    <source>
        <dbReference type="SAM" id="Coils"/>
    </source>
</evidence>
<dbReference type="EMBL" id="CAJFCJ010000014">
    <property type="protein sequence ID" value="CAD5121424.1"/>
    <property type="molecule type" value="Genomic_DNA"/>
</dbReference>
<dbReference type="Proteomes" id="UP000549394">
    <property type="component" value="Unassembled WGS sequence"/>
</dbReference>
<feature type="compositionally biased region" description="Basic and acidic residues" evidence="3">
    <location>
        <begin position="168"/>
        <end position="179"/>
    </location>
</feature>
<dbReference type="PANTHER" id="PTHR10292">
    <property type="entry name" value="CLATHRIN HEAVY CHAIN RELATED"/>
    <property type="match status" value="1"/>
</dbReference>
<feature type="compositionally biased region" description="Low complexity" evidence="3">
    <location>
        <begin position="17"/>
        <end position="28"/>
    </location>
</feature>
<proteinExistence type="predicted"/>
<feature type="coiled-coil region" evidence="2">
    <location>
        <begin position="232"/>
        <end position="269"/>
    </location>
</feature>
<dbReference type="OrthoDB" id="2113814at2759"/>
<reference evidence="5 6" key="1">
    <citation type="submission" date="2020-08" db="EMBL/GenBank/DDBJ databases">
        <authorList>
            <person name="Hejnol A."/>
        </authorList>
    </citation>
    <scope>NUCLEOTIDE SEQUENCE [LARGE SCALE GENOMIC DNA]</scope>
</reference>
<dbReference type="PANTHER" id="PTHR10292:SF11">
    <property type="entry name" value="CLATHRIN HEAVY CHAIN LINKER DOMAIN-CONTAINING PROTEIN 1"/>
    <property type="match status" value="1"/>
</dbReference>